<keyword evidence="1" id="KW-0539">Nucleus</keyword>
<dbReference type="OMA" id="NVEREHM"/>
<evidence type="ECO:0000313" key="3">
    <source>
        <dbReference type="EnsemblProtists" id="EKX47067"/>
    </source>
</evidence>
<dbReference type="GO" id="GO:0030515">
    <property type="term" value="F:snoRNA binding"/>
    <property type="evidence" value="ECO:0007669"/>
    <property type="project" value="TreeGrafter"/>
</dbReference>
<dbReference type="STRING" id="905079.L1JFG9"/>
<dbReference type="OrthoDB" id="31183at2759"/>
<dbReference type="KEGG" id="gtt:GUITHDRAFT_50349"/>
<dbReference type="GO" id="GO:0030686">
    <property type="term" value="C:90S preribosome"/>
    <property type="evidence" value="ECO:0007669"/>
    <property type="project" value="TreeGrafter"/>
</dbReference>
<dbReference type="eggNOG" id="KOG1837">
    <property type="taxonomic scope" value="Eukaryota"/>
</dbReference>
<dbReference type="EnsemblProtists" id="EKX47067">
    <property type="protein sequence ID" value="EKX47067"/>
    <property type="gene ID" value="GUITHDRAFT_50349"/>
</dbReference>
<accession>L1JFG9</accession>
<keyword evidence="1" id="KW-0687">Ribonucleoprotein</keyword>
<organism evidence="2">
    <name type="scientific">Guillardia theta (strain CCMP2712)</name>
    <name type="common">Cryptophyte</name>
    <dbReference type="NCBI Taxonomy" id="905079"/>
    <lineage>
        <taxon>Eukaryota</taxon>
        <taxon>Cryptophyceae</taxon>
        <taxon>Pyrenomonadales</taxon>
        <taxon>Geminigeraceae</taxon>
        <taxon>Guillardia</taxon>
    </lineage>
</organism>
<reference evidence="2 4" key="1">
    <citation type="journal article" date="2012" name="Nature">
        <title>Algal genomes reveal evolutionary mosaicism and the fate of nucleomorphs.</title>
        <authorList>
            <consortium name="DOE Joint Genome Institute"/>
            <person name="Curtis B.A."/>
            <person name="Tanifuji G."/>
            <person name="Burki F."/>
            <person name="Gruber A."/>
            <person name="Irimia M."/>
            <person name="Maruyama S."/>
            <person name="Arias M.C."/>
            <person name="Ball S.G."/>
            <person name="Gile G.H."/>
            <person name="Hirakawa Y."/>
            <person name="Hopkins J.F."/>
            <person name="Kuo A."/>
            <person name="Rensing S.A."/>
            <person name="Schmutz J."/>
            <person name="Symeonidi A."/>
            <person name="Elias M."/>
            <person name="Eveleigh R.J."/>
            <person name="Herman E.K."/>
            <person name="Klute M.J."/>
            <person name="Nakayama T."/>
            <person name="Obornik M."/>
            <person name="Reyes-Prieto A."/>
            <person name="Armbrust E.V."/>
            <person name="Aves S.J."/>
            <person name="Beiko R.G."/>
            <person name="Coutinho P."/>
            <person name="Dacks J.B."/>
            <person name="Durnford D.G."/>
            <person name="Fast N.M."/>
            <person name="Green B.R."/>
            <person name="Grisdale C.J."/>
            <person name="Hempel F."/>
            <person name="Henrissat B."/>
            <person name="Hoppner M.P."/>
            <person name="Ishida K."/>
            <person name="Kim E."/>
            <person name="Koreny L."/>
            <person name="Kroth P.G."/>
            <person name="Liu Y."/>
            <person name="Malik S.B."/>
            <person name="Maier U.G."/>
            <person name="McRose D."/>
            <person name="Mock T."/>
            <person name="Neilson J.A."/>
            <person name="Onodera N.T."/>
            <person name="Poole A.M."/>
            <person name="Pritham E.J."/>
            <person name="Richards T.A."/>
            <person name="Rocap G."/>
            <person name="Roy S.W."/>
            <person name="Sarai C."/>
            <person name="Schaack S."/>
            <person name="Shirato S."/>
            <person name="Slamovits C.H."/>
            <person name="Spencer D.F."/>
            <person name="Suzuki S."/>
            <person name="Worden A.Z."/>
            <person name="Zauner S."/>
            <person name="Barry K."/>
            <person name="Bell C."/>
            <person name="Bharti A.K."/>
            <person name="Crow J.A."/>
            <person name="Grimwood J."/>
            <person name="Kramer R."/>
            <person name="Lindquist E."/>
            <person name="Lucas S."/>
            <person name="Salamov A."/>
            <person name="McFadden G.I."/>
            <person name="Lane C.E."/>
            <person name="Keeling P.J."/>
            <person name="Gray M.W."/>
            <person name="Grigoriev I.V."/>
            <person name="Archibald J.M."/>
        </authorList>
    </citation>
    <scope>NUCLEOTIDE SEQUENCE</scope>
    <source>
        <strain evidence="2 4">CCMP2712</strain>
    </source>
</reference>
<keyword evidence="4" id="KW-1185">Reference proteome</keyword>
<dbReference type="PANTHER" id="PTHR13457">
    <property type="entry name" value="BAP28"/>
    <property type="match status" value="1"/>
</dbReference>
<gene>
    <name evidence="2" type="ORF">GUITHDRAFT_50349</name>
</gene>
<dbReference type="PANTHER" id="PTHR13457:SF1">
    <property type="entry name" value="HEAT REPEAT-CONTAINING PROTEIN 1"/>
    <property type="match status" value="1"/>
</dbReference>
<name>L1JFG9_GUITC</name>
<reference evidence="3" key="3">
    <citation type="submission" date="2015-06" db="UniProtKB">
        <authorList>
            <consortium name="EnsemblProtists"/>
        </authorList>
    </citation>
    <scope>IDENTIFICATION</scope>
</reference>
<dbReference type="GO" id="GO:0034455">
    <property type="term" value="C:t-UTP complex"/>
    <property type="evidence" value="ECO:0007669"/>
    <property type="project" value="TreeGrafter"/>
</dbReference>
<dbReference type="Proteomes" id="UP000011087">
    <property type="component" value="Unassembled WGS sequence"/>
</dbReference>
<feature type="non-terminal residue" evidence="2">
    <location>
        <position position="1"/>
    </location>
</feature>
<dbReference type="InterPro" id="IPR040191">
    <property type="entry name" value="UTP10"/>
</dbReference>
<evidence type="ECO:0000313" key="2">
    <source>
        <dbReference type="EMBL" id="EKX47067.1"/>
    </source>
</evidence>
<dbReference type="EMBL" id="JH992991">
    <property type="protein sequence ID" value="EKX47067.1"/>
    <property type="molecule type" value="Genomic_DNA"/>
</dbReference>
<dbReference type="GO" id="GO:0032040">
    <property type="term" value="C:small-subunit processome"/>
    <property type="evidence" value="ECO:0007669"/>
    <property type="project" value="TreeGrafter"/>
</dbReference>
<sequence length="163" mass="18428">RPSFLFTSSEAADLDGDAIHSIGLSGLAELEKQDPSLHKYEKLLFNRSPSTFHRENQSYDAMKSINQSIKSLLKALAPYFLLRPTHKILEFLIRCYQVHEHNLDDLLLCCLPYHTTPQFVRLVQLTNPKDKWSFLNGVKKTGAPLSRTVLAGACISDLAVLKF</sequence>
<evidence type="ECO:0000256" key="1">
    <source>
        <dbReference type="RuleBase" id="RU367065"/>
    </source>
</evidence>
<keyword evidence="1" id="KW-0690">Ribosome biogenesis</keyword>
<protein>
    <recommendedName>
        <fullName evidence="1">HEAT repeat-containing protein 1</fullName>
    </recommendedName>
</protein>
<feature type="non-terminal residue" evidence="2">
    <location>
        <position position="163"/>
    </location>
</feature>
<dbReference type="GO" id="GO:0045943">
    <property type="term" value="P:positive regulation of transcription by RNA polymerase I"/>
    <property type="evidence" value="ECO:0007669"/>
    <property type="project" value="TreeGrafter"/>
</dbReference>
<dbReference type="AlphaFoldDB" id="L1JFG9"/>
<dbReference type="PaxDb" id="55529-EKX47067"/>
<comment type="function">
    <text evidence="1">Involved in nucleolar processing of pre-18S ribosomal RNA.</text>
</comment>
<proteinExistence type="inferred from homology"/>
<dbReference type="GO" id="GO:0000462">
    <property type="term" value="P:maturation of SSU-rRNA from tricistronic rRNA transcript (SSU-rRNA, 5.8S rRNA, LSU-rRNA)"/>
    <property type="evidence" value="ECO:0007669"/>
    <property type="project" value="TreeGrafter"/>
</dbReference>
<keyword evidence="1" id="KW-0698">rRNA processing</keyword>
<reference evidence="4" key="2">
    <citation type="submission" date="2012-11" db="EMBL/GenBank/DDBJ databases">
        <authorList>
            <person name="Kuo A."/>
            <person name="Curtis B.A."/>
            <person name="Tanifuji G."/>
            <person name="Burki F."/>
            <person name="Gruber A."/>
            <person name="Irimia M."/>
            <person name="Maruyama S."/>
            <person name="Arias M.C."/>
            <person name="Ball S.G."/>
            <person name="Gile G.H."/>
            <person name="Hirakawa Y."/>
            <person name="Hopkins J.F."/>
            <person name="Rensing S.A."/>
            <person name="Schmutz J."/>
            <person name="Symeonidi A."/>
            <person name="Elias M."/>
            <person name="Eveleigh R.J."/>
            <person name="Herman E.K."/>
            <person name="Klute M.J."/>
            <person name="Nakayama T."/>
            <person name="Obornik M."/>
            <person name="Reyes-Prieto A."/>
            <person name="Armbrust E.V."/>
            <person name="Aves S.J."/>
            <person name="Beiko R.G."/>
            <person name="Coutinho P."/>
            <person name="Dacks J.B."/>
            <person name="Durnford D.G."/>
            <person name="Fast N.M."/>
            <person name="Green B.R."/>
            <person name="Grisdale C."/>
            <person name="Hempe F."/>
            <person name="Henrissat B."/>
            <person name="Hoppner M.P."/>
            <person name="Ishida K.-I."/>
            <person name="Kim E."/>
            <person name="Koreny L."/>
            <person name="Kroth P.G."/>
            <person name="Liu Y."/>
            <person name="Malik S.-B."/>
            <person name="Maier U.G."/>
            <person name="McRose D."/>
            <person name="Mock T."/>
            <person name="Neilson J.A."/>
            <person name="Onodera N.T."/>
            <person name="Poole A.M."/>
            <person name="Pritham E.J."/>
            <person name="Richards T.A."/>
            <person name="Rocap G."/>
            <person name="Roy S.W."/>
            <person name="Sarai C."/>
            <person name="Schaack S."/>
            <person name="Shirato S."/>
            <person name="Slamovits C.H."/>
            <person name="Spencer D.F."/>
            <person name="Suzuki S."/>
            <person name="Worden A.Z."/>
            <person name="Zauner S."/>
            <person name="Barry K."/>
            <person name="Bell C."/>
            <person name="Bharti A.K."/>
            <person name="Crow J.A."/>
            <person name="Grimwood J."/>
            <person name="Kramer R."/>
            <person name="Lindquist E."/>
            <person name="Lucas S."/>
            <person name="Salamov A."/>
            <person name="McFadden G.I."/>
            <person name="Lane C.E."/>
            <person name="Keeling P.J."/>
            <person name="Gray M.W."/>
            <person name="Grigoriev I.V."/>
            <person name="Archibald J.M."/>
        </authorList>
    </citation>
    <scope>NUCLEOTIDE SEQUENCE</scope>
    <source>
        <strain evidence="4">CCMP2712</strain>
    </source>
</reference>
<comment type="subcellular location">
    <subcellularLocation>
        <location evidence="1">Nucleus</location>
        <location evidence="1">Nucleolus</location>
    </subcellularLocation>
</comment>
<comment type="similarity">
    <text evidence="1">Belongs to the HEATR1/UTP10 family.</text>
</comment>
<dbReference type="HOGENOM" id="CLU_138322_0_0_1"/>
<dbReference type="GeneID" id="17303843"/>
<dbReference type="RefSeq" id="XP_005834047.1">
    <property type="nucleotide sequence ID" value="XM_005833990.1"/>
</dbReference>
<evidence type="ECO:0000313" key="4">
    <source>
        <dbReference type="Proteomes" id="UP000011087"/>
    </source>
</evidence>